<comment type="caution">
    <text evidence="2">The sequence shown here is derived from an EMBL/GenBank/DDBJ whole genome shotgun (WGS) entry which is preliminary data.</text>
</comment>
<keyword evidence="1" id="KW-1133">Transmembrane helix</keyword>
<reference evidence="2 3" key="1">
    <citation type="submission" date="2021-10" db="EMBL/GenBank/DDBJ databases">
        <title>Anaerobic single-cell dispensing facilitates the cultivation of human gut bacteria.</title>
        <authorList>
            <person name="Afrizal A."/>
        </authorList>
    </citation>
    <scope>NUCLEOTIDE SEQUENCE [LARGE SCALE GENOMIC DNA]</scope>
    <source>
        <strain evidence="2 3">CLA-AA-H273</strain>
    </source>
</reference>
<proteinExistence type="predicted"/>
<accession>A0AAE3D6T1</accession>
<protein>
    <submittedName>
        <fullName evidence="2">Uncharacterized protein</fullName>
    </submittedName>
</protein>
<keyword evidence="1" id="KW-0472">Membrane</keyword>
<gene>
    <name evidence="2" type="ORF">LKD75_09430</name>
</gene>
<name>A0AAE3D6T1_9FIRM</name>
<feature type="transmembrane region" description="Helical" evidence="1">
    <location>
        <begin position="46"/>
        <end position="70"/>
    </location>
</feature>
<sequence>MRKRMLSGIRDLLIVLFCLVERTLLQILLAVPVPVRIVLMGILGAKYLECLFCTSLSMTILTVVMTVFVATNIKKWNAEFQIIYVTARLRKRSRKKAYNFRIN</sequence>
<dbReference type="EMBL" id="JAJEPV010000020">
    <property type="protein sequence ID" value="MCC2119803.1"/>
    <property type="molecule type" value="Genomic_DNA"/>
</dbReference>
<evidence type="ECO:0000313" key="3">
    <source>
        <dbReference type="Proteomes" id="UP001197795"/>
    </source>
</evidence>
<keyword evidence="3" id="KW-1185">Reference proteome</keyword>
<evidence type="ECO:0000313" key="2">
    <source>
        <dbReference type="EMBL" id="MCC2119803.1"/>
    </source>
</evidence>
<dbReference type="Proteomes" id="UP001197795">
    <property type="component" value="Unassembled WGS sequence"/>
</dbReference>
<keyword evidence="1" id="KW-0812">Transmembrane</keyword>
<dbReference type="AlphaFoldDB" id="A0AAE3D6T1"/>
<organism evidence="2 3">
    <name type="scientific">Waltera acetigignens</name>
    <dbReference type="NCBI Taxonomy" id="2981769"/>
    <lineage>
        <taxon>Bacteria</taxon>
        <taxon>Bacillati</taxon>
        <taxon>Bacillota</taxon>
        <taxon>Clostridia</taxon>
        <taxon>Lachnospirales</taxon>
        <taxon>Lachnospiraceae</taxon>
        <taxon>Waltera</taxon>
    </lineage>
</organism>
<dbReference type="RefSeq" id="WP_227733308.1">
    <property type="nucleotide sequence ID" value="NZ_JAJEPV010000020.1"/>
</dbReference>
<evidence type="ECO:0000256" key="1">
    <source>
        <dbReference type="SAM" id="Phobius"/>
    </source>
</evidence>